<evidence type="ECO:0000259" key="5">
    <source>
        <dbReference type="Pfam" id="PF22435"/>
    </source>
</evidence>
<name>E4MSK5_CAPOC</name>
<dbReference type="Pfam" id="PF22435">
    <property type="entry name" value="MRM3-like_sub_bind"/>
    <property type="match status" value="1"/>
</dbReference>
<dbReference type="Pfam" id="PF00588">
    <property type="entry name" value="SpoU_methylase"/>
    <property type="match status" value="1"/>
</dbReference>
<reference evidence="6 7" key="1">
    <citation type="submission" date="2010-10" db="EMBL/GenBank/DDBJ databases">
        <authorList>
            <person name="Muzny D."/>
            <person name="Qin X."/>
            <person name="Deng J."/>
            <person name="Jiang H."/>
            <person name="Liu Y."/>
            <person name="Qu J."/>
            <person name="Song X.-Z."/>
            <person name="Zhang L."/>
            <person name="Thornton R."/>
            <person name="Coyle M."/>
            <person name="Francisco L."/>
            <person name="Jackson L."/>
            <person name="Javaid M."/>
            <person name="Korchina V."/>
            <person name="Kovar C."/>
            <person name="Mata R."/>
            <person name="Mathew T."/>
            <person name="Ngo R."/>
            <person name="Nguyen L."/>
            <person name="Nguyen N."/>
            <person name="Okwuonu G."/>
            <person name="Ongeri F."/>
            <person name="Pham C."/>
            <person name="Simmons D."/>
            <person name="Wilczek-Boney K."/>
            <person name="Hale W."/>
            <person name="Jakkamsetti A."/>
            <person name="Pham P."/>
            <person name="Ruth R."/>
            <person name="San Lucas F."/>
            <person name="Warren J."/>
            <person name="Zhang J."/>
            <person name="Zhao Z."/>
            <person name="Zhou C."/>
            <person name="Zhu D."/>
            <person name="Lee S."/>
            <person name="Bess C."/>
            <person name="Blankenburg K."/>
            <person name="Forbes L."/>
            <person name="Fu Q."/>
            <person name="Gubbala S."/>
            <person name="Hirani K."/>
            <person name="Jayaseelan J.C."/>
            <person name="Lara F."/>
            <person name="Munidasa M."/>
            <person name="Palculict T."/>
            <person name="Patil S."/>
            <person name="Pu L.-L."/>
            <person name="Saada N."/>
            <person name="Tang L."/>
            <person name="Weissenberger G."/>
            <person name="Zhu Y."/>
            <person name="Hemphill L."/>
            <person name="Shang Y."/>
            <person name="Youmans B."/>
            <person name="Ayvaz T."/>
            <person name="Ross M."/>
            <person name="Santibanez J."/>
            <person name="Aqrawi P."/>
            <person name="Gross S."/>
            <person name="Joshi V."/>
            <person name="Fowler G."/>
            <person name="Nazareth L."/>
            <person name="Reid J."/>
            <person name="Worley K."/>
            <person name="Petrosino J."/>
            <person name="Highlander S."/>
            <person name="Gibbs R."/>
        </authorList>
    </citation>
    <scope>NUCLEOTIDE SEQUENCE [LARGE SCALE GENOMIC DNA]</scope>
    <source>
        <strain evidence="6 7">F0287</strain>
    </source>
</reference>
<dbReference type="EC" id="2.1.1.34" evidence="6"/>
<comment type="caution">
    <text evidence="6">The sequence shown here is derived from an EMBL/GenBank/DDBJ whole genome shotgun (WGS) entry which is preliminary data.</text>
</comment>
<accession>E4MSK5</accession>
<dbReference type="Gene3D" id="3.40.1280.10">
    <property type="match status" value="1"/>
</dbReference>
<dbReference type="GO" id="GO:0006396">
    <property type="term" value="P:RNA processing"/>
    <property type="evidence" value="ECO:0007669"/>
    <property type="project" value="InterPro"/>
</dbReference>
<feature type="domain" description="MRM3-like substrate binding" evidence="5">
    <location>
        <begin position="5"/>
        <end position="83"/>
    </location>
</feature>
<evidence type="ECO:0000313" key="7">
    <source>
        <dbReference type="Proteomes" id="UP000005391"/>
    </source>
</evidence>
<dbReference type="InterPro" id="IPR053888">
    <property type="entry name" value="MRM3-like_sub_bind"/>
</dbReference>
<evidence type="ECO:0000313" key="6">
    <source>
        <dbReference type="EMBL" id="EFS97395.1"/>
    </source>
</evidence>
<evidence type="ECO:0000259" key="4">
    <source>
        <dbReference type="Pfam" id="PF00588"/>
    </source>
</evidence>
<dbReference type="eggNOG" id="COG0566">
    <property type="taxonomic scope" value="Bacteria"/>
</dbReference>
<dbReference type="AlphaFoldDB" id="E4MSK5"/>
<keyword evidence="3 6" id="KW-0808">Transferase</keyword>
<dbReference type="PANTHER" id="PTHR43191:SF2">
    <property type="entry name" value="RRNA METHYLTRANSFERASE 3, MITOCHONDRIAL"/>
    <property type="match status" value="1"/>
</dbReference>
<organism evidence="6 7">
    <name type="scientific">Capnocytophaga ochracea F0287</name>
    <dbReference type="NCBI Taxonomy" id="873517"/>
    <lineage>
        <taxon>Bacteria</taxon>
        <taxon>Pseudomonadati</taxon>
        <taxon>Bacteroidota</taxon>
        <taxon>Flavobacteriia</taxon>
        <taxon>Flavobacteriales</taxon>
        <taxon>Flavobacteriaceae</taxon>
        <taxon>Capnocytophaga</taxon>
    </lineage>
</organism>
<dbReference type="Gene3D" id="3.30.1330.30">
    <property type="match status" value="1"/>
</dbReference>
<dbReference type="SUPFAM" id="SSF55315">
    <property type="entry name" value="L30e-like"/>
    <property type="match status" value="1"/>
</dbReference>
<dbReference type="InterPro" id="IPR051259">
    <property type="entry name" value="rRNA_Methyltransferase"/>
</dbReference>
<dbReference type="EMBL" id="AEOH01000037">
    <property type="protein sequence ID" value="EFS97395.1"/>
    <property type="molecule type" value="Genomic_DNA"/>
</dbReference>
<dbReference type="PANTHER" id="PTHR43191">
    <property type="entry name" value="RRNA METHYLTRANSFERASE 3"/>
    <property type="match status" value="1"/>
</dbReference>
<dbReference type="InterPro" id="IPR029028">
    <property type="entry name" value="Alpha/beta_knot_MTases"/>
</dbReference>
<dbReference type="GO" id="GO:0003723">
    <property type="term" value="F:RNA binding"/>
    <property type="evidence" value="ECO:0007669"/>
    <property type="project" value="InterPro"/>
</dbReference>
<dbReference type="InterPro" id="IPR001537">
    <property type="entry name" value="SpoU_MeTrfase"/>
</dbReference>
<protein>
    <submittedName>
        <fullName evidence="6">RNA methyltransferase, TrmH family</fullName>
        <ecNumber evidence="6">2.1.1.34</ecNumber>
    </submittedName>
</protein>
<keyword evidence="2 6" id="KW-0489">Methyltransferase</keyword>
<evidence type="ECO:0000256" key="2">
    <source>
        <dbReference type="ARBA" id="ARBA00022603"/>
    </source>
</evidence>
<dbReference type="CDD" id="cd18109">
    <property type="entry name" value="SpoU-like_RNA-MTase"/>
    <property type="match status" value="1"/>
</dbReference>
<feature type="domain" description="tRNA/rRNA methyltransferase SpoU type" evidence="4">
    <location>
        <begin position="98"/>
        <end position="235"/>
    </location>
</feature>
<dbReference type="HOGENOM" id="CLU_021322_3_2_10"/>
<dbReference type="GO" id="GO:0032259">
    <property type="term" value="P:methylation"/>
    <property type="evidence" value="ECO:0007669"/>
    <property type="project" value="UniProtKB-KW"/>
</dbReference>
<sequence length="248" mass="27488">MLSKNQVKLIQKLQQKKYRNELNLFIVEGKKSIVEFLQAGYRLELLIATEVFATALNSQPITLVSKEELRKVSSLKNPDEGLAIFHQRQHKGILQEGVILALDNVQDPGNLGTLIRLCDWFGIETLICNSQTVDCYNPKVVQATMGSLTRVAVHYVDLAGFLATCALPLYAMDLDGENLYTTEFPEDCVLILGNEANGISPEVRALADGIITIPRFGKLQQTESLNVAMAGAIVVSQVRKLANEKMRK</sequence>
<dbReference type="SUPFAM" id="SSF75217">
    <property type="entry name" value="alpha/beta knot"/>
    <property type="match status" value="1"/>
</dbReference>
<dbReference type="RefSeq" id="WP_002673724.1">
    <property type="nucleotide sequence ID" value="NZ_GL573160.1"/>
</dbReference>
<evidence type="ECO:0000256" key="3">
    <source>
        <dbReference type="ARBA" id="ARBA00022679"/>
    </source>
</evidence>
<evidence type="ECO:0000256" key="1">
    <source>
        <dbReference type="ARBA" id="ARBA00007228"/>
    </source>
</evidence>
<dbReference type="InterPro" id="IPR029064">
    <property type="entry name" value="Ribosomal_eL30-like_sf"/>
</dbReference>
<gene>
    <name evidence="6" type="ORF">HMPREF1977_1378</name>
</gene>
<dbReference type="GO" id="GO:0141100">
    <property type="term" value="F:tRNA (guanine(18)-2'-O)-methyltransferase activity"/>
    <property type="evidence" value="ECO:0007669"/>
    <property type="project" value="UniProtKB-EC"/>
</dbReference>
<proteinExistence type="inferred from homology"/>
<dbReference type="Proteomes" id="UP000005391">
    <property type="component" value="Unassembled WGS sequence"/>
</dbReference>
<dbReference type="InterPro" id="IPR029026">
    <property type="entry name" value="tRNA_m1G_MTases_N"/>
</dbReference>
<comment type="similarity">
    <text evidence="1">Belongs to the class IV-like SAM-binding methyltransferase superfamily. RNA methyltransferase TrmH family.</text>
</comment>